<evidence type="ECO:0000256" key="6">
    <source>
        <dbReference type="SAM" id="Phobius"/>
    </source>
</evidence>
<feature type="transmembrane region" description="Helical" evidence="6">
    <location>
        <begin position="7"/>
        <end position="27"/>
    </location>
</feature>
<dbReference type="Pfam" id="PF04932">
    <property type="entry name" value="Wzy_C"/>
    <property type="match status" value="1"/>
</dbReference>
<feature type="transmembrane region" description="Helical" evidence="6">
    <location>
        <begin position="454"/>
        <end position="473"/>
    </location>
</feature>
<dbReference type="Proteomes" id="UP000002218">
    <property type="component" value="Chromosome"/>
</dbReference>
<keyword evidence="4 6" id="KW-0472">Membrane</keyword>
<dbReference type="STRING" id="479431.Namu_3526"/>
<name>C8XEV0_NAKMY</name>
<gene>
    <name evidence="8" type="ordered locus">Namu_3526</name>
</gene>
<dbReference type="PANTHER" id="PTHR37422">
    <property type="entry name" value="TEICHURONIC ACID BIOSYNTHESIS PROTEIN TUAE"/>
    <property type="match status" value="1"/>
</dbReference>
<proteinExistence type="predicted"/>
<dbReference type="HOGENOM" id="CLU_408729_0_0_11"/>
<feature type="domain" description="O-antigen ligase-related" evidence="7">
    <location>
        <begin position="216"/>
        <end position="362"/>
    </location>
</feature>
<feature type="transmembrane region" description="Helical" evidence="6">
    <location>
        <begin position="74"/>
        <end position="93"/>
    </location>
</feature>
<reference evidence="8 9" key="2">
    <citation type="journal article" date="2010" name="Stand. Genomic Sci.">
        <title>Complete genome sequence of Nakamurella multipartita type strain (Y-104).</title>
        <authorList>
            <person name="Tice H."/>
            <person name="Mayilraj S."/>
            <person name="Sims D."/>
            <person name="Lapidus A."/>
            <person name="Nolan M."/>
            <person name="Lucas S."/>
            <person name="Glavina Del Rio T."/>
            <person name="Copeland A."/>
            <person name="Cheng J.F."/>
            <person name="Meincke L."/>
            <person name="Bruce D."/>
            <person name="Goodwin L."/>
            <person name="Pitluck S."/>
            <person name="Ivanova N."/>
            <person name="Mavromatis K."/>
            <person name="Ovchinnikova G."/>
            <person name="Pati A."/>
            <person name="Chen A."/>
            <person name="Palaniappan K."/>
            <person name="Land M."/>
            <person name="Hauser L."/>
            <person name="Chang Y.J."/>
            <person name="Jeffries C.D."/>
            <person name="Detter J.C."/>
            <person name="Brettin T."/>
            <person name="Rohde M."/>
            <person name="Goker M."/>
            <person name="Bristow J."/>
            <person name="Eisen J.A."/>
            <person name="Markowitz V."/>
            <person name="Hugenholtz P."/>
            <person name="Kyrpides N.C."/>
            <person name="Klenk H.P."/>
            <person name="Chen F."/>
        </authorList>
    </citation>
    <scope>NUCLEOTIDE SEQUENCE [LARGE SCALE GENOMIC DNA]</scope>
    <source>
        <strain evidence="9">ATCC 700099 / DSM 44233 / CIP 104796 / JCM 9543 / NBRC 105858 / Y-104</strain>
    </source>
</reference>
<reference evidence="9" key="1">
    <citation type="submission" date="2009-09" db="EMBL/GenBank/DDBJ databases">
        <title>The complete genome of Nakamurella multipartita DSM 44233.</title>
        <authorList>
            <consortium name="US DOE Joint Genome Institute (JGI-PGF)"/>
            <person name="Lucas S."/>
            <person name="Copeland A."/>
            <person name="Lapidus A."/>
            <person name="Glavina del Rio T."/>
            <person name="Dalin E."/>
            <person name="Tice H."/>
            <person name="Bruce D."/>
            <person name="Goodwin L."/>
            <person name="Pitluck S."/>
            <person name="Kyrpides N."/>
            <person name="Mavromatis K."/>
            <person name="Ivanova N."/>
            <person name="Ovchinnikova G."/>
            <person name="Sims D."/>
            <person name="Meincke L."/>
            <person name="Brettin T."/>
            <person name="Detter J.C."/>
            <person name="Han C."/>
            <person name="Larimer F."/>
            <person name="Land M."/>
            <person name="Hauser L."/>
            <person name="Markowitz V."/>
            <person name="Cheng J.-F."/>
            <person name="Hugenholtz P."/>
            <person name="Woyke T."/>
            <person name="Wu D."/>
            <person name="Klenk H.-P."/>
            <person name="Eisen J.A."/>
        </authorList>
    </citation>
    <scope>NUCLEOTIDE SEQUENCE [LARGE SCALE GENOMIC DNA]</scope>
    <source>
        <strain evidence="9">ATCC 700099 / DSM 44233 / CIP 104796 / JCM 9543 / NBRC 105858 / Y-104</strain>
    </source>
</reference>
<dbReference type="InterPro" id="IPR051533">
    <property type="entry name" value="WaaL-like"/>
</dbReference>
<comment type="subcellular location">
    <subcellularLocation>
        <location evidence="1">Membrane</location>
        <topology evidence="1">Multi-pass membrane protein</topology>
    </subcellularLocation>
</comment>
<sequence>MAGGGLIVVAFVVLAITYPRVSLLTLVALDVSNINGVIADQLGTSPYKPQLALAVVVVLVMMRRRMFRFAWSPVLLGAMVLFAGFCVSFVAAADPVTSLDLLSSQARDLLYFVVVYALVLSTDQVKPTAAVAVLVLAALAGLTVVHEFVLHNQGSLGGLSRVPLVQEDGALTPRHAGTSSDVNFWGRLLILFTPMSLSLLAMSKSWRDRVLWGGATVSLMLGVYLTQSRGGFIALFIGLVMWAVLAGGAYRKALLYLPVALIVIVPLTGIGSRLGTLTAVVSGSTTTADPSVVTRKRFQLDAWHMFLDRPITGHGIGSYGGLFAEYDRLANFYEPVNIVVAAHNFYLEQAADGGVVLLICWAFFFGTILFVALRTMIGAGRTGDDTRRFLALGVIGGLIGWLIASVFLHLSDFRALLLIAVIAAAVDVQSRAAIDRRGIAPEPEPGPWRPGRGVVAGLAVMAALSLLGTVAVLTNRTTVYTSTTALGIVPSGAVNPASAYSLDLITRGLIGPTFTEVLSRSVDATAVTQRAGPGGADSADSADGADRADVEIAFAQSRLGGGVVLTVTADDSDAATELTAAAVAASKARIADLDTGYQLIGDPAQPQPVSSPEWWWLPALALSTIGCAALAVITGRRRRALRPADPDRGPAGTADRAEQTRVPALAAR</sequence>
<keyword evidence="9" id="KW-1185">Reference proteome</keyword>
<dbReference type="EMBL" id="CP001737">
    <property type="protein sequence ID" value="ACV79851.1"/>
    <property type="molecule type" value="Genomic_DNA"/>
</dbReference>
<feature type="transmembrane region" description="Helical" evidence="6">
    <location>
        <begin position="255"/>
        <end position="274"/>
    </location>
</feature>
<evidence type="ECO:0000313" key="8">
    <source>
        <dbReference type="EMBL" id="ACV79851.1"/>
    </source>
</evidence>
<protein>
    <submittedName>
        <fullName evidence="8">O-antigen polymerase</fullName>
    </submittedName>
</protein>
<feature type="transmembrane region" description="Helical" evidence="6">
    <location>
        <begin position="232"/>
        <end position="250"/>
    </location>
</feature>
<dbReference type="eggNOG" id="COG3307">
    <property type="taxonomic scope" value="Bacteria"/>
</dbReference>
<feature type="transmembrane region" description="Helical" evidence="6">
    <location>
        <begin position="355"/>
        <end position="377"/>
    </location>
</feature>
<evidence type="ECO:0000313" key="9">
    <source>
        <dbReference type="Proteomes" id="UP000002218"/>
    </source>
</evidence>
<feature type="transmembrane region" description="Helical" evidence="6">
    <location>
        <begin position="129"/>
        <end position="149"/>
    </location>
</feature>
<dbReference type="KEGG" id="nml:Namu_3526"/>
<dbReference type="InParanoid" id="C8XEV0"/>
<keyword evidence="2 6" id="KW-0812">Transmembrane</keyword>
<dbReference type="GO" id="GO:0016020">
    <property type="term" value="C:membrane"/>
    <property type="evidence" value="ECO:0007669"/>
    <property type="project" value="UniProtKB-SubCell"/>
</dbReference>
<feature type="region of interest" description="Disordered" evidence="5">
    <location>
        <begin position="641"/>
        <end position="668"/>
    </location>
</feature>
<feature type="transmembrane region" description="Helical" evidence="6">
    <location>
        <begin position="184"/>
        <end position="202"/>
    </location>
</feature>
<feature type="transmembrane region" description="Helical" evidence="6">
    <location>
        <begin position="105"/>
        <end position="122"/>
    </location>
</feature>
<dbReference type="PANTHER" id="PTHR37422:SF23">
    <property type="entry name" value="TEICHURONIC ACID BIOSYNTHESIS PROTEIN TUAE"/>
    <property type="match status" value="1"/>
</dbReference>
<evidence type="ECO:0000256" key="1">
    <source>
        <dbReference type="ARBA" id="ARBA00004141"/>
    </source>
</evidence>
<evidence type="ECO:0000256" key="3">
    <source>
        <dbReference type="ARBA" id="ARBA00022989"/>
    </source>
</evidence>
<feature type="transmembrane region" description="Helical" evidence="6">
    <location>
        <begin position="209"/>
        <end position="226"/>
    </location>
</feature>
<dbReference type="AlphaFoldDB" id="C8XEV0"/>
<organism evidence="8 9">
    <name type="scientific">Nakamurella multipartita (strain ATCC 700099 / DSM 44233 / CIP 104796 / JCM 9543 / NBRC 105858 / Y-104)</name>
    <name type="common">Microsphaera multipartita</name>
    <dbReference type="NCBI Taxonomy" id="479431"/>
    <lineage>
        <taxon>Bacteria</taxon>
        <taxon>Bacillati</taxon>
        <taxon>Actinomycetota</taxon>
        <taxon>Actinomycetes</taxon>
        <taxon>Nakamurellales</taxon>
        <taxon>Nakamurellaceae</taxon>
        <taxon>Nakamurella</taxon>
    </lineage>
</organism>
<evidence type="ECO:0000256" key="5">
    <source>
        <dbReference type="SAM" id="MobiDB-lite"/>
    </source>
</evidence>
<keyword evidence="3 6" id="KW-1133">Transmembrane helix</keyword>
<evidence type="ECO:0000259" key="7">
    <source>
        <dbReference type="Pfam" id="PF04932"/>
    </source>
</evidence>
<accession>C8XEV0</accession>
<evidence type="ECO:0000256" key="2">
    <source>
        <dbReference type="ARBA" id="ARBA00022692"/>
    </source>
</evidence>
<dbReference type="InterPro" id="IPR007016">
    <property type="entry name" value="O-antigen_ligase-rel_domated"/>
</dbReference>
<feature type="transmembrane region" description="Helical" evidence="6">
    <location>
        <begin position="389"/>
        <end position="410"/>
    </location>
</feature>
<evidence type="ECO:0000256" key="4">
    <source>
        <dbReference type="ARBA" id="ARBA00023136"/>
    </source>
</evidence>